<reference evidence="3" key="1">
    <citation type="journal article" date="2019" name="Plant Biotechnol. J.">
        <title>Genome sequencing of the Australian wild diploid species Gossypium australe highlights disease resistance and delayed gland morphogenesis.</title>
        <authorList>
            <person name="Cai Y."/>
            <person name="Cai X."/>
            <person name="Wang Q."/>
            <person name="Wang P."/>
            <person name="Zhang Y."/>
            <person name="Cai C."/>
            <person name="Xu Y."/>
            <person name="Wang K."/>
            <person name="Zhou Z."/>
            <person name="Wang C."/>
            <person name="Geng S."/>
            <person name="Li B."/>
            <person name="Dong Q."/>
            <person name="Hou Y."/>
            <person name="Wang H."/>
            <person name="Ai P."/>
            <person name="Liu Z."/>
            <person name="Yi F."/>
            <person name="Sun M."/>
            <person name="An G."/>
            <person name="Cheng J."/>
            <person name="Zhang Y."/>
            <person name="Shi Q."/>
            <person name="Xie Y."/>
            <person name="Shi X."/>
            <person name="Chang Y."/>
            <person name="Huang F."/>
            <person name="Chen Y."/>
            <person name="Hong S."/>
            <person name="Mi L."/>
            <person name="Sun Q."/>
            <person name="Zhang L."/>
            <person name="Zhou B."/>
            <person name="Peng R."/>
            <person name="Zhang X."/>
            <person name="Liu F."/>
        </authorList>
    </citation>
    <scope>NUCLEOTIDE SEQUENCE [LARGE SCALE GENOMIC DNA]</scope>
    <source>
        <strain evidence="3">cv. PA1801</strain>
    </source>
</reference>
<feature type="domain" description="Reverse transcriptase Ty1/copia-type" evidence="1">
    <location>
        <begin position="4"/>
        <end position="69"/>
    </location>
</feature>
<proteinExistence type="predicted"/>
<dbReference type="SUPFAM" id="SSF56672">
    <property type="entry name" value="DNA/RNA polymerases"/>
    <property type="match status" value="1"/>
</dbReference>
<dbReference type="InterPro" id="IPR043502">
    <property type="entry name" value="DNA/RNA_pol_sf"/>
</dbReference>
<name>A0A5B6VDL1_9ROSI</name>
<dbReference type="CDD" id="cd09272">
    <property type="entry name" value="RNase_HI_RT_Ty1"/>
    <property type="match status" value="1"/>
</dbReference>
<comment type="caution">
    <text evidence="2">The sequence shown here is derived from an EMBL/GenBank/DDBJ whole genome shotgun (WGS) entry which is preliminary data.</text>
</comment>
<evidence type="ECO:0000313" key="3">
    <source>
        <dbReference type="Proteomes" id="UP000325315"/>
    </source>
</evidence>
<dbReference type="OrthoDB" id="1688190at2759"/>
<sequence length="342" mass="37638">MVDRQKARLVAKGCSQVLGCDFKETFSQVVKPATIRTILSIAVTNGWQLRQFDVNSAFLNGDFTDEVLYSNLQAMFNMGQMFLICNGFVLAKSDASLFVKVATKSIVYVLIYMDDIIITGSSTDLHNEFSLKDLGDLHYFLGVEFSRSSTGSLHLCSLANAKSVHTRMVSSSTLSKDEGTRLADPTEYRSFTGALQYVVLTRLDIVYTVNRVCQFMHAPITVHMVALKCILRYLHGTISYGLGLDFDDRRSTTGYCVYFGHTPVSWCFKKQKVVFCSTAEAKYRSLAAATSDVAWLVSLLTELRVGSTDTPTIWCDNSSAVAVTANPVASGSLMVGEVPACD</sequence>
<keyword evidence="3" id="KW-1185">Reference proteome</keyword>
<dbReference type="AlphaFoldDB" id="A0A5B6VDL1"/>
<evidence type="ECO:0000313" key="2">
    <source>
        <dbReference type="EMBL" id="KAA3467219.1"/>
    </source>
</evidence>
<dbReference type="Pfam" id="PF07727">
    <property type="entry name" value="RVT_2"/>
    <property type="match status" value="1"/>
</dbReference>
<organism evidence="2 3">
    <name type="scientific">Gossypium australe</name>
    <dbReference type="NCBI Taxonomy" id="47621"/>
    <lineage>
        <taxon>Eukaryota</taxon>
        <taxon>Viridiplantae</taxon>
        <taxon>Streptophyta</taxon>
        <taxon>Embryophyta</taxon>
        <taxon>Tracheophyta</taxon>
        <taxon>Spermatophyta</taxon>
        <taxon>Magnoliopsida</taxon>
        <taxon>eudicotyledons</taxon>
        <taxon>Gunneridae</taxon>
        <taxon>Pentapetalae</taxon>
        <taxon>rosids</taxon>
        <taxon>malvids</taxon>
        <taxon>Malvales</taxon>
        <taxon>Malvaceae</taxon>
        <taxon>Malvoideae</taxon>
        <taxon>Gossypium</taxon>
    </lineage>
</organism>
<gene>
    <name evidence="2" type="ORF">EPI10_002252</name>
</gene>
<protein>
    <submittedName>
        <fullName evidence="2">Retrovirus-related Pol polyprotein from transposon TNT 1-94</fullName>
    </submittedName>
</protein>
<accession>A0A5B6VDL1</accession>
<dbReference type="Proteomes" id="UP000325315">
    <property type="component" value="Unassembled WGS sequence"/>
</dbReference>
<dbReference type="InterPro" id="IPR013103">
    <property type="entry name" value="RVT_2"/>
</dbReference>
<dbReference type="PANTHER" id="PTHR11439">
    <property type="entry name" value="GAG-POL-RELATED RETROTRANSPOSON"/>
    <property type="match status" value="1"/>
</dbReference>
<dbReference type="PANTHER" id="PTHR11439:SF467">
    <property type="entry name" value="INTEGRASE CATALYTIC DOMAIN-CONTAINING PROTEIN"/>
    <property type="match status" value="1"/>
</dbReference>
<evidence type="ECO:0000259" key="1">
    <source>
        <dbReference type="Pfam" id="PF07727"/>
    </source>
</evidence>
<dbReference type="EMBL" id="SMMG02000007">
    <property type="protein sequence ID" value="KAA3467219.1"/>
    <property type="molecule type" value="Genomic_DNA"/>
</dbReference>